<keyword evidence="9" id="KW-1185">Reference proteome</keyword>
<dbReference type="Pfam" id="PF02754">
    <property type="entry name" value="CCG"/>
    <property type="match status" value="2"/>
</dbReference>
<keyword evidence="2" id="KW-0479">Metal-binding</keyword>
<gene>
    <name evidence="8" type="ORF">MRX98_03335</name>
</gene>
<keyword evidence="5" id="KW-0411">Iron-sulfur</keyword>
<evidence type="ECO:0000256" key="3">
    <source>
        <dbReference type="ARBA" id="ARBA00023002"/>
    </source>
</evidence>
<protein>
    <submittedName>
        <fullName evidence="8">Heterodisulfide reductase-related iron-sulfur binding cluster</fullName>
    </submittedName>
</protein>
<keyword evidence="3" id="KW-0560">Oxidoreductase</keyword>
<dbReference type="Gene3D" id="1.10.1060.10">
    <property type="entry name" value="Alpha-helical ferredoxin"/>
    <property type="match status" value="1"/>
</dbReference>
<evidence type="ECO:0000256" key="4">
    <source>
        <dbReference type="ARBA" id="ARBA00023004"/>
    </source>
</evidence>
<dbReference type="InterPro" id="IPR017896">
    <property type="entry name" value="4Fe4S_Fe-S-bd"/>
</dbReference>
<feature type="compositionally biased region" description="Basic and acidic residues" evidence="6">
    <location>
        <begin position="617"/>
        <end position="645"/>
    </location>
</feature>
<proteinExistence type="predicted"/>
<feature type="compositionally biased region" description="Basic and acidic residues" evidence="6">
    <location>
        <begin position="1"/>
        <end position="11"/>
    </location>
</feature>
<keyword evidence="1" id="KW-0004">4Fe-4S</keyword>
<feature type="compositionally biased region" description="Basic and acidic residues" evidence="6">
    <location>
        <begin position="556"/>
        <end position="567"/>
    </location>
</feature>
<keyword evidence="4" id="KW-0408">Iron</keyword>
<dbReference type="PROSITE" id="PS51379">
    <property type="entry name" value="4FE4S_FER_2"/>
    <property type="match status" value="2"/>
</dbReference>
<dbReference type="InterPro" id="IPR004017">
    <property type="entry name" value="Cys_rich_dom"/>
</dbReference>
<dbReference type="GO" id="GO:0046872">
    <property type="term" value="F:metal ion binding"/>
    <property type="evidence" value="ECO:0007669"/>
    <property type="project" value="UniProtKB-KW"/>
</dbReference>
<dbReference type="InterPro" id="IPR017900">
    <property type="entry name" value="4Fe4S_Fe_S_CS"/>
</dbReference>
<dbReference type="EMBL" id="JALJRB010000002">
    <property type="protein sequence ID" value="MCJ8499594.1"/>
    <property type="molecule type" value="Genomic_DNA"/>
</dbReference>
<organism evidence="8 9">
    <name type="scientific">Desulfatitalea alkaliphila</name>
    <dbReference type="NCBI Taxonomy" id="2929485"/>
    <lineage>
        <taxon>Bacteria</taxon>
        <taxon>Pseudomonadati</taxon>
        <taxon>Thermodesulfobacteriota</taxon>
        <taxon>Desulfobacteria</taxon>
        <taxon>Desulfobacterales</taxon>
        <taxon>Desulfosarcinaceae</taxon>
        <taxon>Desulfatitalea</taxon>
    </lineage>
</organism>
<name>A0AA41R015_9BACT</name>
<evidence type="ECO:0000256" key="5">
    <source>
        <dbReference type="ARBA" id="ARBA00023014"/>
    </source>
</evidence>
<evidence type="ECO:0000313" key="9">
    <source>
        <dbReference type="Proteomes" id="UP001165427"/>
    </source>
</evidence>
<sequence length="645" mass="69624">MSKDNPTDPRNEPGTAPGENLELPLKHLNMRQLIALDACTRCGECLTWCPVYDQDAKEAILPRAKVAEFLKIARAQHGLLAGIIKSKKVSPTLRRWLTRISNYRAIGRAEIETFVNNLYECSTCGQCEVVCPAHIETVNLWEELRRIMVEAGYGPLEAQKGLAKSVKSFDNPWQQPRAGRTKWARRAIKDGLLQAMPREIRKTGGKVLLFFGCTAAYDVNVKQVAINSINILEALDIDYGILGSEEKCCASVLLRMGDPEHKRVFKENIDIFNSLGIETLISSCSGCFKTILQDYPKVAPLNFEVLHTVEYLTRLLQKGQLHFKHRVERTVTYHDPCHLGRATGGFDAPRMIMEAIPGLKLVEMPRNREYSRCCGAGGGLKAGYPDIQNRMAQRRIKEAEETGAGQLVSCCPFCFQGLNIGITAMGSQLVMKDISSLVAESLLGYDVFEKAAGAAGGSAQQQASNAPAANAASSPSLEVAPAAVSASQDTGAAPSPADPDDRSGKEAARAARRAARRGTTAPAPASLATPQSDALAAPAKESVQAAPTAPSQPPADDEKERRRAEKRAARRQKAAENPAPEGAGVTIKAPTPAPEPVPEATSAPSNGEKMSVADGDTSDKEAKRAARRAAREKEKAARRAARNDA</sequence>
<dbReference type="SUPFAM" id="SSF46548">
    <property type="entry name" value="alpha-helical ferredoxin"/>
    <property type="match status" value="1"/>
</dbReference>
<dbReference type="GO" id="GO:0051539">
    <property type="term" value="F:4 iron, 4 sulfur cluster binding"/>
    <property type="evidence" value="ECO:0007669"/>
    <property type="project" value="UniProtKB-KW"/>
</dbReference>
<dbReference type="Proteomes" id="UP001165427">
    <property type="component" value="Unassembled WGS sequence"/>
</dbReference>
<dbReference type="PANTHER" id="PTHR43255">
    <property type="entry name" value="IRON-SULFUR-BINDING OXIDOREDUCTASE FADF-RELATED-RELATED"/>
    <property type="match status" value="1"/>
</dbReference>
<dbReference type="GO" id="GO:0005886">
    <property type="term" value="C:plasma membrane"/>
    <property type="evidence" value="ECO:0007669"/>
    <property type="project" value="TreeGrafter"/>
</dbReference>
<dbReference type="PANTHER" id="PTHR43255:SF1">
    <property type="entry name" value="IRON-SULFUR-BINDING OXIDOREDUCTASE FADF-RELATED"/>
    <property type="match status" value="1"/>
</dbReference>
<evidence type="ECO:0000259" key="7">
    <source>
        <dbReference type="PROSITE" id="PS51379"/>
    </source>
</evidence>
<dbReference type="InterPro" id="IPR009051">
    <property type="entry name" value="Helical_ferredxn"/>
</dbReference>
<feature type="domain" description="4Fe-4S ferredoxin-type" evidence="7">
    <location>
        <begin position="111"/>
        <end position="143"/>
    </location>
</feature>
<feature type="compositionally biased region" description="Low complexity" evidence="6">
    <location>
        <begin position="517"/>
        <end position="530"/>
    </location>
</feature>
<dbReference type="InterPro" id="IPR051460">
    <property type="entry name" value="HdrC_iron-sulfur_subunit"/>
</dbReference>
<dbReference type="PROSITE" id="PS00198">
    <property type="entry name" value="4FE4S_FER_1"/>
    <property type="match status" value="1"/>
</dbReference>
<feature type="region of interest" description="Disordered" evidence="6">
    <location>
        <begin position="466"/>
        <end position="645"/>
    </location>
</feature>
<evidence type="ECO:0000256" key="2">
    <source>
        <dbReference type="ARBA" id="ARBA00022723"/>
    </source>
</evidence>
<accession>A0AA41R015</accession>
<dbReference type="Pfam" id="PF13183">
    <property type="entry name" value="Fer4_8"/>
    <property type="match status" value="1"/>
</dbReference>
<dbReference type="RefSeq" id="WP_246902978.1">
    <property type="nucleotide sequence ID" value="NZ_JALJRB010000002.1"/>
</dbReference>
<dbReference type="GO" id="GO:0016491">
    <property type="term" value="F:oxidoreductase activity"/>
    <property type="evidence" value="ECO:0007669"/>
    <property type="project" value="UniProtKB-KW"/>
</dbReference>
<comment type="caution">
    <text evidence="8">The sequence shown here is derived from an EMBL/GenBank/DDBJ whole genome shotgun (WGS) entry which is preliminary data.</text>
</comment>
<evidence type="ECO:0000256" key="1">
    <source>
        <dbReference type="ARBA" id="ARBA00022485"/>
    </source>
</evidence>
<feature type="domain" description="4Fe-4S ferredoxin-type" evidence="7">
    <location>
        <begin position="30"/>
        <end position="59"/>
    </location>
</feature>
<reference evidence="8" key="1">
    <citation type="submission" date="2022-04" db="EMBL/GenBank/DDBJ databases">
        <title>Desulfatitalea alkaliphila sp. nov., a novel anaerobic sulfate-reducing bacterium isolated from terrestrial mud volcano, Taman Peninsula, Russia.</title>
        <authorList>
            <person name="Khomyakova M.A."/>
            <person name="Merkel A.Y."/>
            <person name="Slobodkin A.I."/>
        </authorList>
    </citation>
    <scope>NUCLEOTIDE SEQUENCE</scope>
    <source>
        <strain evidence="8">M08but</strain>
    </source>
</reference>
<feature type="region of interest" description="Disordered" evidence="6">
    <location>
        <begin position="1"/>
        <end position="21"/>
    </location>
</feature>
<feature type="compositionally biased region" description="Basic and acidic residues" evidence="6">
    <location>
        <begin position="499"/>
        <end position="509"/>
    </location>
</feature>
<feature type="compositionally biased region" description="Low complexity" evidence="6">
    <location>
        <begin position="466"/>
        <end position="476"/>
    </location>
</feature>
<evidence type="ECO:0000313" key="8">
    <source>
        <dbReference type="EMBL" id="MCJ8499594.1"/>
    </source>
</evidence>
<evidence type="ECO:0000256" key="6">
    <source>
        <dbReference type="SAM" id="MobiDB-lite"/>
    </source>
</evidence>
<dbReference type="AlphaFoldDB" id="A0AA41R015"/>